<proteinExistence type="predicted"/>
<dbReference type="AlphaFoldDB" id="A0A0A8YK74"/>
<organism evidence="1">
    <name type="scientific">Arundo donax</name>
    <name type="common">Giant reed</name>
    <name type="synonym">Donax arundinaceus</name>
    <dbReference type="NCBI Taxonomy" id="35708"/>
    <lineage>
        <taxon>Eukaryota</taxon>
        <taxon>Viridiplantae</taxon>
        <taxon>Streptophyta</taxon>
        <taxon>Embryophyta</taxon>
        <taxon>Tracheophyta</taxon>
        <taxon>Spermatophyta</taxon>
        <taxon>Magnoliopsida</taxon>
        <taxon>Liliopsida</taxon>
        <taxon>Poales</taxon>
        <taxon>Poaceae</taxon>
        <taxon>PACMAD clade</taxon>
        <taxon>Arundinoideae</taxon>
        <taxon>Arundineae</taxon>
        <taxon>Arundo</taxon>
    </lineage>
</organism>
<dbReference type="EMBL" id="GBRH01272200">
    <property type="protein sequence ID" value="JAD25695.1"/>
    <property type="molecule type" value="Transcribed_RNA"/>
</dbReference>
<protein>
    <submittedName>
        <fullName evidence="1">Uncharacterized protein</fullName>
    </submittedName>
</protein>
<reference evidence="1" key="1">
    <citation type="submission" date="2014-09" db="EMBL/GenBank/DDBJ databases">
        <authorList>
            <person name="Magalhaes I.L.F."/>
            <person name="Oliveira U."/>
            <person name="Santos F.R."/>
            <person name="Vidigal T.H.D.A."/>
            <person name="Brescovit A.D."/>
            <person name="Santos A.J."/>
        </authorList>
    </citation>
    <scope>NUCLEOTIDE SEQUENCE</scope>
    <source>
        <tissue evidence="1">Shoot tissue taken approximately 20 cm above the soil surface</tissue>
    </source>
</reference>
<evidence type="ECO:0000313" key="1">
    <source>
        <dbReference type="EMBL" id="JAD25695.1"/>
    </source>
</evidence>
<accession>A0A0A8YK74</accession>
<name>A0A0A8YK74_ARUDO</name>
<sequence>MRAQKRYHEIVISAVYESTVTSGCEVEVVIYGAWEVLCIRKALDASYPFAHCSLLDIKSISSSIVIHPEVSQVVTVCKTIDLRTTRWFTQPDRFF</sequence>
<reference evidence="1" key="2">
    <citation type="journal article" date="2015" name="Data Brief">
        <title>Shoot transcriptome of the giant reed, Arundo donax.</title>
        <authorList>
            <person name="Barrero R.A."/>
            <person name="Guerrero F.D."/>
            <person name="Moolhuijzen P."/>
            <person name="Goolsby J.A."/>
            <person name="Tidwell J."/>
            <person name="Bellgard S.E."/>
            <person name="Bellgard M.I."/>
        </authorList>
    </citation>
    <scope>NUCLEOTIDE SEQUENCE</scope>
    <source>
        <tissue evidence="1">Shoot tissue taken approximately 20 cm above the soil surface</tissue>
    </source>
</reference>